<comment type="function">
    <text evidence="1 6">Modulates RecA activity.</text>
</comment>
<evidence type="ECO:0000256" key="3">
    <source>
        <dbReference type="ARBA" id="ARBA00009695"/>
    </source>
</evidence>
<dbReference type="GO" id="GO:0006282">
    <property type="term" value="P:regulation of DNA repair"/>
    <property type="evidence" value="ECO:0007669"/>
    <property type="project" value="UniProtKB-UniRule"/>
</dbReference>
<feature type="domain" description="RecX second three-helical" evidence="7">
    <location>
        <begin position="108"/>
        <end position="149"/>
    </location>
</feature>
<dbReference type="EMBL" id="JAIULA010000030">
    <property type="protein sequence ID" value="MCP0887939.1"/>
    <property type="molecule type" value="Genomic_DNA"/>
</dbReference>
<reference evidence="10 11" key="1">
    <citation type="journal article" date="2023" name="Int. J. Syst. Evol. Microbiol.">
        <title>Ligilactobacillus ubinensis sp. nov., a novel species isolated from the wild ferment of a durian fruit (Durio zibethinus).</title>
        <authorList>
            <person name="Heng Y.C."/>
            <person name="Menon N."/>
            <person name="Chen B."/>
            <person name="Loo B.Z.L."/>
            <person name="Wong G.W.J."/>
            <person name="Lim A.C.H."/>
            <person name="Silvaraju S."/>
            <person name="Kittelmann S."/>
        </authorList>
    </citation>
    <scope>NUCLEOTIDE SEQUENCE [LARGE SCALE GENOMIC DNA]</scope>
    <source>
        <strain evidence="10 11">WILCCON 0076</strain>
    </source>
</reference>
<feature type="domain" description="RecX third three-helical" evidence="8">
    <location>
        <begin position="214"/>
        <end position="259"/>
    </location>
</feature>
<dbReference type="AlphaFoldDB" id="A0A9X2JMI1"/>
<gene>
    <name evidence="6 10" type="primary">recX</name>
    <name evidence="10" type="ORF">LB941_11415</name>
</gene>
<comment type="subcellular location">
    <subcellularLocation>
        <location evidence="2 6">Cytoplasm</location>
    </subcellularLocation>
</comment>
<evidence type="ECO:0000256" key="4">
    <source>
        <dbReference type="ARBA" id="ARBA00018111"/>
    </source>
</evidence>
<dbReference type="PANTHER" id="PTHR33602:SF1">
    <property type="entry name" value="REGULATORY PROTEIN RECX FAMILY PROTEIN"/>
    <property type="match status" value="1"/>
</dbReference>
<evidence type="ECO:0000256" key="2">
    <source>
        <dbReference type="ARBA" id="ARBA00004496"/>
    </source>
</evidence>
<evidence type="ECO:0000313" key="10">
    <source>
        <dbReference type="EMBL" id="MCP0887939.1"/>
    </source>
</evidence>
<dbReference type="InterPro" id="IPR053925">
    <property type="entry name" value="RecX_HTH_3rd"/>
</dbReference>
<dbReference type="Proteomes" id="UP001139006">
    <property type="component" value="Unassembled WGS sequence"/>
</dbReference>
<keyword evidence="5 6" id="KW-0963">Cytoplasm</keyword>
<feature type="domain" description="RecX first three-helical" evidence="9">
    <location>
        <begin position="63"/>
        <end position="101"/>
    </location>
</feature>
<dbReference type="Pfam" id="PF02631">
    <property type="entry name" value="RecX_HTH2"/>
    <property type="match status" value="1"/>
</dbReference>
<evidence type="ECO:0000259" key="9">
    <source>
        <dbReference type="Pfam" id="PF21982"/>
    </source>
</evidence>
<proteinExistence type="inferred from homology"/>
<evidence type="ECO:0000313" key="11">
    <source>
        <dbReference type="Proteomes" id="UP001139006"/>
    </source>
</evidence>
<dbReference type="Pfam" id="PF21981">
    <property type="entry name" value="RecX_HTH3"/>
    <property type="match status" value="1"/>
</dbReference>
<evidence type="ECO:0000256" key="5">
    <source>
        <dbReference type="ARBA" id="ARBA00022490"/>
    </source>
</evidence>
<accession>A0A9X2JMI1</accession>
<name>A0A9X2JMI1_9LACO</name>
<organism evidence="10 11">
    <name type="scientific">Ligilactobacillus ubinensis</name>
    <dbReference type="NCBI Taxonomy" id="2876789"/>
    <lineage>
        <taxon>Bacteria</taxon>
        <taxon>Bacillati</taxon>
        <taxon>Bacillota</taxon>
        <taxon>Bacilli</taxon>
        <taxon>Lactobacillales</taxon>
        <taxon>Lactobacillaceae</taxon>
        <taxon>Ligilactobacillus</taxon>
    </lineage>
</organism>
<dbReference type="GO" id="GO:0005737">
    <property type="term" value="C:cytoplasm"/>
    <property type="evidence" value="ECO:0007669"/>
    <property type="project" value="UniProtKB-SubCell"/>
</dbReference>
<dbReference type="PANTHER" id="PTHR33602">
    <property type="entry name" value="REGULATORY PROTEIN RECX FAMILY PROTEIN"/>
    <property type="match status" value="1"/>
</dbReference>
<evidence type="ECO:0000259" key="8">
    <source>
        <dbReference type="Pfam" id="PF21981"/>
    </source>
</evidence>
<keyword evidence="11" id="KW-1185">Reference proteome</keyword>
<dbReference type="InterPro" id="IPR053924">
    <property type="entry name" value="RecX_HTH_2nd"/>
</dbReference>
<comment type="similarity">
    <text evidence="3 6">Belongs to the RecX family.</text>
</comment>
<dbReference type="InterPro" id="IPR036388">
    <property type="entry name" value="WH-like_DNA-bd_sf"/>
</dbReference>
<protein>
    <recommendedName>
        <fullName evidence="4 6">Regulatory protein RecX</fullName>
    </recommendedName>
</protein>
<dbReference type="InterPro" id="IPR053926">
    <property type="entry name" value="RecX_HTH_1st"/>
</dbReference>
<dbReference type="HAMAP" id="MF_01114">
    <property type="entry name" value="RecX"/>
    <property type="match status" value="1"/>
</dbReference>
<sequence>MLQKITMIQAQKRVGRYNIYLDGTYSFSVSEDVLIKFQLSKGQELTKEQISNLTDADSFSKDYNRAINYLSRQLRTEKEVSDYLIKNDVNPETIEQILIKLRSLNLVNDLFYSQSYVRTVMNTSDKGPSVIRQKLRLKGITESLIDDALTQFTQELQLEKAVLIAKKLAAHYHNQSFSTLKNKIHQNLLVKGFNSDITSLALTELDLKKEQSNELSLLTTQAVKLLHRYRRFSAKECKQKTIAALYRKGFTFDDITQVLTNIAEENNTH</sequence>
<dbReference type="Gene3D" id="1.10.10.10">
    <property type="entry name" value="Winged helix-like DNA-binding domain superfamily/Winged helix DNA-binding domain"/>
    <property type="match status" value="4"/>
</dbReference>
<dbReference type="RefSeq" id="WP_253362098.1">
    <property type="nucleotide sequence ID" value="NZ_JAIULA010000030.1"/>
</dbReference>
<comment type="caution">
    <text evidence="10">The sequence shown here is derived from an EMBL/GenBank/DDBJ whole genome shotgun (WGS) entry which is preliminary data.</text>
</comment>
<evidence type="ECO:0000256" key="6">
    <source>
        <dbReference type="HAMAP-Rule" id="MF_01114"/>
    </source>
</evidence>
<dbReference type="NCBIfam" id="NF010733">
    <property type="entry name" value="PRK14135.1"/>
    <property type="match status" value="1"/>
</dbReference>
<evidence type="ECO:0000259" key="7">
    <source>
        <dbReference type="Pfam" id="PF02631"/>
    </source>
</evidence>
<dbReference type="InterPro" id="IPR003783">
    <property type="entry name" value="Regulatory_RecX"/>
</dbReference>
<evidence type="ECO:0000256" key="1">
    <source>
        <dbReference type="ARBA" id="ARBA00003529"/>
    </source>
</evidence>
<dbReference type="Pfam" id="PF21982">
    <property type="entry name" value="RecX_HTH1"/>
    <property type="match status" value="1"/>
</dbReference>